<proteinExistence type="predicted"/>
<feature type="compositionally biased region" description="Basic and acidic residues" evidence="1">
    <location>
        <begin position="20"/>
        <end position="31"/>
    </location>
</feature>
<sequence length="102" mass="11066">MTPGKGETKSRKPPVSNEATEERLAGGKAQEDLTLSMSKADALTERVSDADQEANSDTFNFKKFQGCLLKPALGRDSGSTADPKTHDRREKVKEVRRGGSKS</sequence>
<feature type="compositionally biased region" description="Basic and acidic residues" evidence="1">
    <location>
        <begin position="1"/>
        <end position="10"/>
    </location>
</feature>
<dbReference type="EMBL" id="GBYX01473460">
    <property type="protein sequence ID" value="JAO08199.1"/>
    <property type="molecule type" value="Transcribed_RNA"/>
</dbReference>
<evidence type="ECO:0000256" key="1">
    <source>
        <dbReference type="SAM" id="MobiDB-lite"/>
    </source>
</evidence>
<name>A0A0S7EUW1_9TELE</name>
<accession>A0A0S7EUW1</accession>
<feature type="region of interest" description="Disordered" evidence="1">
    <location>
        <begin position="71"/>
        <end position="102"/>
    </location>
</feature>
<feature type="region of interest" description="Disordered" evidence="1">
    <location>
        <begin position="1"/>
        <end position="33"/>
    </location>
</feature>
<dbReference type="EMBL" id="GBYX01473455">
    <property type="protein sequence ID" value="JAO08204.1"/>
    <property type="molecule type" value="Transcribed_RNA"/>
</dbReference>
<organism evidence="3">
    <name type="scientific">Poeciliopsis prolifica</name>
    <name type="common">blackstripe livebearer</name>
    <dbReference type="NCBI Taxonomy" id="188132"/>
    <lineage>
        <taxon>Eukaryota</taxon>
        <taxon>Metazoa</taxon>
        <taxon>Chordata</taxon>
        <taxon>Craniata</taxon>
        <taxon>Vertebrata</taxon>
        <taxon>Euteleostomi</taxon>
        <taxon>Actinopterygii</taxon>
        <taxon>Neopterygii</taxon>
        <taxon>Teleostei</taxon>
        <taxon>Neoteleostei</taxon>
        <taxon>Acanthomorphata</taxon>
        <taxon>Ovalentaria</taxon>
        <taxon>Atherinomorphae</taxon>
        <taxon>Cyprinodontiformes</taxon>
        <taxon>Poeciliidae</taxon>
        <taxon>Poeciliinae</taxon>
        <taxon>Poeciliopsis</taxon>
    </lineage>
</organism>
<reference evidence="3" key="1">
    <citation type="submission" date="2014-12" db="EMBL/GenBank/DDBJ databases">
        <title>Parallel Evolution in Life History Adaptation Evident in the Tissue-Specific Poeciliopsis prolifica transcriptome.</title>
        <authorList>
            <person name="Jue N.K."/>
            <person name="Foley R.J."/>
            <person name="Obergfell C."/>
            <person name="Reznick D.N."/>
            <person name="O'Neill R.J."/>
            <person name="O'Neill M.J."/>
        </authorList>
    </citation>
    <scope>NUCLEOTIDE SEQUENCE</scope>
</reference>
<gene>
    <name evidence="3" type="primary">PPUP7110</name>
    <name evidence="2" type="synonym">PPUP7109</name>
</gene>
<protein>
    <submittedName>
        <fullName evidence="2">PPUP7109</fullName>
    </submittedName>
    <submittedName>
        <fullName evidence="3">PPUP7110</fullName>
    </submittedName>
</protein>
<evidence type="ECO:0000313" key="2">
    <source>
        <dbReference type="EMBL" id="JAO08199.1"/>
    </source>
</evidence>
<feature type="compositionally biased region" description="Basic and acidic residues" evidence="1">
    <location>
        <begin position="83"/>
        <end position="102"/>
    </location>
</feature>
<dbReference type="AlphaFoldDB" id="A0A0S7EUW1"/>
<evidence type="ECO:0000313" key="3">
    <source>
        <dbReference type="EMBL" id="JAO08204.1"/>
    </source>
</evidence>